<accession>A0A974I4Z0</accession>
<dbReference type="EMBL" id="CM004466">
    <property type="protein sequence ID" value="OCU01267.1"/>
    <property type="molecule type" value="Genomic_DNA"/>
</dbReference>
<evidence type="ECO:0000313" key="2">
    <source>
        <dbReference type="Proteomes" id="UP000694892"/>
    </source>
</evidence>
<name>A0A974I4Z0_XENLA</name>
<dbReference type="AlphaFoldDB" id="A0A974I4Z0"/>
<organism evidence="1 2">
    <name type="scientific">Xenopus laevis</name>
    <name type="common">African clawed frog</name>
    <dbReference type="NCBI Taxonomy" id="8355"/>
    <lineage>
        <taxon>Eukaryota</taxon>
        <taxon>Metazoa</taxon>
        <taxon>Chordata</taxon>
        <taxon>Craniata</taxon>
        <taxon>Vertebrata</taxon>
        <taxon>Euteleostomi</taxon>
        <taxon>Amphibia</taxon>
        <taxon>Batrachia</taxon>
        <taxon>Anura</taxon>
        <taxon>Pipoidea</taxon>
        <taxon>Pipidae</taxon>
        <taxon>Xenopodinae</taxon>
        <taxon>Xenopus</taxon>
        <taxon>Xenopus</taxon>
    </lineage>
</organism>
<protein>
    <submittedName>
        <fullName evidence="1">Uncharacterized protein</fullName>
    </submittedName>
</protein>
<reference evidence="2" key="1">
    <citation type="journal article" date="2016" name="Nature">
        <title>Genome evolution in the allotetraploid frog Xenopus laevis.</title>
        <authorList>
            <person name="Session A.M."/>
            <person name="Uno Y."/>
            <person name="Kwon T."/>
            <person name="Chapman J.A."/>
            <person name="Toyoda A."/>
            <person name="Takahashi S."/>
            <person name="Fukui A."/>
            <person name="Hikosaka A."/>
            <person name="Suzuki A."/>
            <person name="Kondo M."/>
            <person name="van Heeringen S.J."/>
            <person name="Quigley I."/>
            <person name="Heinz S."/>
            <person name="Ogino H."/>
            <person name="Ochi H."/>
            <person name="Hellsten U."/>
            <person name="Lyons J.B."/>
            <person name="Simakov O."/>
            <person name="Putnam N."/>
            <person name="Stites J."/>
            <person name="Kuroki Y."/>
            <person name="Tanaka T."/>
            <person name="Michiue T."/>
            <person name="Watanabe M."/>
            <person name="Bogdanovic O."/>
            <person name="Lister R."/>
            <person name="Georgiou G."/>
            <person name="Paranjpe S.S."/>
            <person name="van Kruijsbergen I."/>
            <person name="Shu S."/>
            <person name="Carlson J."/>
            <person name="Kinoshita T."/>
            <person name="Ohta Y."/>
            <person name="Mawaribuchi S."/>
            <person name="Jenkins J."/>
            <person name="Grimwood J."/>
            <person name="Schmutz J."/>
            <person name="Mitros T."/>
            <person name="Mozaffari S.V."/>
            <person name="Suzuki Y."/>
            <person name="Haramoto Y."/>
            <person name="Yamamoto T.S."/>
            <person name="Takagi C."/>
            <person name="Heald R."/>
            <person name="Miller K."/>
            <person name="Haudenschild C."/>
            <person name="Kitzman J."/>
            <person name="Nakayama T."/>
            <person name="Izutsu Y."/>
            <person name="Robert J."/>
            <person name="Fortriede J."/>
            <person name="Burns K."/>
            <person name="Lotay V."/>
            <person name="Karimi K."/>
            <person name="Yasuoka Y."/>
            <person name="Dichmann D.S."/>
            <person name="Flajnik M.F."/>
            <person name="Houston D.W."/>
            <person name="Shendure J."/>
            <person name="DuPasquier L."/>
            <person name="Vize P.D."/>
            <person name="Zorn A.M."/>
            <person name="Ito M."/>
            <person name="Marcotte E.M."/>
            <person name="Wallingford J.B."/>
            <person name="Ito Y."/>
            <person name="Asashima M."/>
            <person name="Ueno N."/>
            <person name="Matsuda Y."/>
            <person name="Veenstra G.J."/>
            <person name="Fujiyama A."/>
            <person name="Harland R.M."/>
            <person name="Taira M."/>
            <person name="Rokhsar D.S."/>
        </authorList>
    </citation>
    <scope>NUCLEOTIDE SEQUENCE [LARGE SCALE GENOMIC DNA]</scope>
    <source>
        <strain evidence="2">J</strain>
    </source>
</reference>
<sequence length="83" mass="8853">MVALPRTTAIPPCWPSYPLCGPKSLGPSSACWLKSAGHKRRDKVCLRVLRIVAAVSPTKLVEQCGALGLQLLLRCPPTVSSSL</sequence>
<proteinExistence type="predicted"/>
<gene>
    <name evidence="1" type="ORF">XELAEV_18007058mg</name>
</gene>
<evidence type="ECO:0000313" key="1">
    <source>
        <dbReference type="EMBL" id="OCU01267.1"/>
    </source>
</evidence>
<dbReference type="Proteomes" id="UP000694892">
    <property type="component" value="Chromosome 1L"/>
</dbReference>